<evidence type="ECO:0000313" key="3">
    <source>
        <dbReference type="Proteomes" id="UP000318288"/>
    </source>
</evidence>
<organism evidence="2 3">
    <name type="scientific">Rubripirellula tenax</name>
    <dbReference type="NCBI Taxonomy" id="2528015"/>
    <lineage>
        <taxon>Bacteria</taxon>
        <taxon>Pseudomonadati</taxon>
        <taxon>Planctomycetota</taxon>
        <taxon>Planctomycetia</taxon>
        <taxon>Pirellulales</taxon>
        <taxon>Pirellulaceae</taxon>
        <taxon>Rubripirellula</taxon>
    </lineage>
</organism>
<name>A0A5C6EYI7_9BACT</name>
<feature type="transmembrane region" description="Helical" evidence="1">
    <location>
        <begin position="9"/>
        <end position="28"/>
    </location>
</feature>
<accession>A0A5C6EYI7</accession>
<evidence type="ECO:0000256" key="1">
    <source>
        <dbReference type="SAM" id="Phobius"/>
    </source>
</evidence>
<keyword evidence="1" id="KW-0812">Transmembrane</keyword>
<keyword evidence="3" id="KW-1185">Reference proteome</keyword>
<keyword evidence="1" id="KW-0472">Membrane</keyword>
<proteinExistence type="predicted"/>
<reference evidence="2 3" key="1">
    <citation type="submission" date="2019-02" db="EMBL/GenBank/DDBJ databases">
        <title>Deep-cultivation of Planctomycetes and their phenomic and genomic characterization uncovers novel biology.</title>
        <authorList>
            <person name="Wiegand S."/>
            <person name="Jogler M."/>
            <person name="Boedeker C."/>
            <person name="Pinto D."/>
            <person name="Vollmers J."/>
            <person name="Rivas-Marin E."/>
            <person name="Kohn T."/>
            <person name="Peeters S.H."/>
            <person name="Heuer A."/>
            <person name="Rast P."/>
            <person name="Oberbeckmann S."/>
            <person name="Bunk B."/>
            <person name="Jeske O."/>
            <person name="Meyerdierks A."/>
            <person name="Storesund J.E."/>
            <person name="Kallscheuer N."/>
            <person name="Luecker S."/>
            <person name="Lage O.M."/>
            <person name="Pohl T."/>
            <person name="Merkel B.J."/>
            <person name="Hornburger P."/>
            <person name="Mueller R.-W."/>
            <person name="Bruemmer F."/>
            <person name="Labrenz M."/>
            <person name="Spormann A.M."/>
            <person name="Op Den Camp H."/>
            <person name="Overmann J."/>
            <person name="Amann R."/>
            <person name="Jetten M.S.M."/>
            <person name="Mascher T."/>
            <person name="Medema M.H."/>
            <person name="Devos D.P."/>
            <person name="Kaster A.-K."/>
            <person name="Ovreas L."/>
            <person name="Rohde M."/>
            <person name="Galperin M.Y."/>
            <person name="Jogler C."/>
        </authorList>
    </citation>
    <scope>NUCLEOTIDE SEQUENCE [LARGE SCALE GENOMIC DNA]</scope>
    <source>
        <strain evidence="2 3">Poly51</strain>
    </source>
</reference>
<keyword evidence="1" id="KW-1133">Transmembrane helix</keyword>
<dbReference type="AlphaFoldDB" id="A0A5C6EYI7"/>
<protein>
    <submittedName>
        <fullName evidence="2">Uncharacterized protein</fullName>
    </submittedName>
</protein>
<feature type="transmembrane region" description="Helical" evidence="1">
    <location>
        <begin position="48"/>
        <end position="69"/>
    </location>
</feature>
<comment type="caution">
    <text evidence="2">The sequence shown here is derived from an EMBL/GenBank/DDBJ whole genome shotgun (WGS) entry which is preliminary data.</text>
</comment>
<evidence type="ECO:0000313" key="2">
    <source>
        <dbReference type="EMBL" id="TWU54713.1"/>
    </source>
</evidence>
<dbReference type="Proteomes" id="UP000318288">
    <property type="component" value="Unassembled WGS sequence"/>
</dbReference>
<dbReference type="EMBL" id="SJPW01000004">
    <property type="protein sequence ID" value="TWU54713.1"/>
    <property type="molecule type" value="Genomic_DNA"/>
</dbReference>
<gene>
    <name evidence="2" type="ORF">Poly51_34320</name>
</gene>
<dbReference type="RefSeq" id="WP_186775643.1">
    <property type="nucleotide sequence ID" value="NZ_SJPW01000004.1"/>
</dbReference>
<sequence>MQSLTNKNFGLVIAFLVPGFIAICGVSFRSTTVNVWIAGTEGVSVGGFLYSTLAALFVGLLCSTARWLCLDWLHHHTGIARPEWDYVKLQANLGAYTLLEENHYRYYQFYGNSLFAWWIAYGCWRSTLAGQEPQPADLAFAGISLLLYLGSRDTLQKYYRRVEDLLSPTSTIGIITSPLDFSKHVAERNAKSLS</sequence>